<accession>A0A7W7T1Z7</accession>
<dbReference type="PANTHER" id="PTHR43272">
    <property type="entry name" value="LONG-CHAIN-FATTY-ACID--COA LIGASE"/>
    <property type="match status" value="1"/>
</dbReference>
<protein>
    <submittedName>
        <fullName evidence="4">Long-subunit acyl-CoA synthetase (AMP-forming)</fullName>
    </submittedName>
</protein>
<comment type="caution">
    <text evidence="4">The sequence shown here is derived from an EMBL/GenBank/DDBJ whole genome shotgun (WGS) entry which is preliminary data.</text>
</comment>
<sequence length="505" mass="54801">MTDQVCRLAAIVRALPGHGESTLVARRDGVLATRSYADCHRDAVRVARALVARGVRPGDTVAVHGVTSYEWVLADLACVLAGAISVALYPSAPPDRVLAAAREARCRVLFTDQPALADVAVEFDVIALDPSTMDSLGGDAVLPERPDGPFTVVSTSGTLSEPKLFGVHSRPLLHTMERFAELYGIDGRDRLLLYLPLSHLPQRMMLYWGLSVGLDFVLSDPVHMVADTGRTRPTLSVGVPRSLEHLHGRATKAIAGGTESARAYATLFGDRLKALFVGSAPSDPAVLTDLREAGVPVYEVYGTTELGMIGLNRPDANRPGTVGKPIPWGAVRLDKATREVLVRTPTPFRYGELVDGKVVPVVRDPEEWVSTGDVGSFDGDGFLTLLGRLRDFVPLRSGEKVFVKPIEDALCRRTGATHAVLVLVDGTRLHALLFFTPESLRDPDALASDVTTVNKTLHRWERVRAFAVVGRLPTAEEGCVTETTKLRRHRIEEVHGRHAAWTPLP</sequence>
<dbReference type="Gene3D" id="3.40.50.12780">
    <property type="entry name" value="N-terminal domain of ligase-like"/>
    <property type="match status" value="1"/>
</dbReference>
<feature type="domain" description="AMP-dependent synthetase/ligase" evidence="3">
    <location>
        <begin position="33"/>
        <end position="341"/>
    </location>
</feature>
<evidence type="ECO:0000256" key="1">
    <source>
        <dbReference type="ARBA" id="ARBA00022741"/>
    </source>
</evidence>
<dbReference type="GO" id="GO:0005524">
    <property type="term" value="F:ATP binding"/>
    <property type="evidence" value="ECO:0007669"/>
    <property type="project" value="UniProtKB-KW"/>
</dbReference>
<dbReference type="InterPro" id="IPR042099">
    <property type="entry name" value="ANL_N_sf"/>
</dbReference>
<gene>
    <name evidence="4" type="ORF">F4559_002458</name>
</gene>
<dbReference type="SUPFAM" id="SSF56801">
    <property type="entry name" value="Acetyl-CoA synthetase-like"/>
    <property type="match status" value="1"/>
</dbReference>
<dbReference type="PANTHER" id="PTHR43272:SF33">
    <property type="entry name" value="AMP-BINDING DOMAIN-CONTAINING PROTEIN-RELATED"/>
    <property type="match status" value="1"/>
</dbReference>
<dbReference type="EMBL" id="JACHJS010000001">
    <property type="protein sequence ID" value="MBB4965099.1"/>
    <property type="molecule type" value="Genomic_DNA"/>
</dbReference>
<reference evidence="4 5" key="1">
    <citation type="submission" date="2020-08" db="EMBL/GenBank/DDBJ databases">
        <title>Sequencing the genomes of 1000 actinobacteria strains.</title>
        <authorList>
            <person name="Klenk H.-P."/>
        </authorList>
    </citation>
    <scope>NUCLEOTIDE SEQUENCE [LARGE SCALE GENOMIC DNA]</scope>
    <source>
        <strain evidence="4 5">DSM 45084</strain>
    </source>
</reference>
<dbReference type="AlphaFoldDB" id="A0A7W7T1Z7"/>
<dbReference type="InterPro" id="IPR000873">
    <property type="entry name" value="AMP-dep_synth/lig_dom"/>
</dbReference>
<dbReference type="RefSeq" id="WP_184668491.1">
    <property type="nucleotide sequence ID" value="NZ_BAABAI010000013.1"/>
</dbReference>
<dbReference type="Proteomes" id="UP000542674">
    <property type="component" value="Unassembled WGS sequence"/>
</dbReference>
<evidence type="ECO:0000313" key="5">
    <source>
        <dbReference type="Proteomes" id="UP000542674"/>
    </source>
</evidence>
<keyword evidence="1" id="KW-0547">Nucleotide-binding</keyword>
<keyword evidence="5" id="KW-1185">Reference proteome</keyword>
<dbReference type="Pfam" id="PF00501">
    <property type="entry name" value="AMP-binding"/>
    <property type="match status" value="1"/>
</dbReference>
<dbReference type="GO" id="GO:0016020">
    <property type="term" value="C:membrane"/>
    <property type="evidence" value="ECO:0007669"/>
    <property type="project" value="TreeGrafter"/>
</dbReference>
<name>A0A7W7T1Z7_9PSEU</name>
<dbReference type="GO" id="GO:0004467">
    <property type="term" value="F:long-chain fatty acid-CoA ligase activity"/>
    <property type="evidence" value="ECO:0007669"/>
    <property type="project" value="TreeGrafter"/>
</dbReference>
<organism evidence="4 5">
    <name type="scientific">Saccharothrix violaceirubra</name>
    <dbReference type="NCBI Taxonomy" id="413306"/>
    <lineage>
        <taxon>Bacteria</taxon>
        <taxon>Bacillati</taxon>
        <taxon>Actinomycetota</taxon>
        <taxon>Actinomycetes</taxon>
        <taxon>Pseudonocardiales</taxon>
        <taxon>Pseudonocardiaceae</taxon>
        <taxon>Saccharothrix</taxon>
    </lineage>
</organism>
<evidence type="ECO:0000313" key="4">
    <source>
        <dbReference type="EMBL" id="MBB4965099.1"/>
    </source>
</evidence>
<evidence type="ECO:0000256" key="2">
    <source>
        <dbReference type="ARBA" id="ARBA00022840"/>
    </source>
</evidence>
<proteinExistence type="predicted"/>
<evidence type="ECO:0000259" key="3">
    <source>
        <dbReference type="Pfam" id="PF00501"/>
    </source>
</evidence>
<keyword evidence="2" id="KW-0067">ATP-binding</keyword>